<sequence length="243" mass="26253">MKRLNFQLQLPGAQPSPPVQFSVWMESEVGKAGQKKPTAPGMPGRLTARQECGRTAKDFFPFSLPLSSKLALSFLFLFSVSVSGDFCLLSDSLSPGVSLGVLGPPWPRGRTPPPLSCPPGCRETCPRWEQRLQQPVGCDRGRRLLSRARFPTHRSLRTLLAEAEDPAPSIPALSLVVPSQAHCCSAPPTPPAPDARAGLQRGGRDRAGTTKPRGRLARQEQGPRRGTSTQHCQGDFSKDGRGN</sequence>
<reference evidence="3" key="1">
    <citation type="submission" date="2025-08" db="UniProtKB">
        <authorList>
            <consortium name="RefSeq"/>
        </authorList>
    </citation>
    <scope>IDENTIFICATION</scope>
    <source>
        <tissue evidence="3">Meat</tissue>
    </source>
</reference>
<dbReference type="KEGG" id="nasi:112399654"/>
<feature type="region of interest" description="Disordered" evidence="1">
    <location>
        <begin position="181"/>
        <end position="243"/>
    </location>
</feature>
<protein>
    <submittedName>
        <fullName evidence="3">Uncharacterized protein LOC112399654</fullName>
    </submittedName>
</protein>
<accession>A0A341BDB0</accession>
<dbReference type="Proteomes" id="UP000252040">
    <property type="component" value="Unplaced"/>
</dbReference>
<dbReference type="InParanoid" id="A0A341BDB0"/>
<dbReference type="AlphaFoldDB" id="A0A341BDB0"/>
<proteinExistence type="predicted"/>
<dbReference type="RefSeq" id="XP_024600710.1">
    <property type="nucleotide sequence ID" value="XM_024744942.1"/>
</dbReference>
<organism evidence="2 3">
    <name type="scientific">Neophocaena asiaeorientalis asiaeorientalis</name>
    <name type="common">Yangtze finless porpoise</name>
    <name type="synonym">Neophocaena phocaenoides subsp. asiaeorientalis</name>
    <dbReference type="NCBI Taxonomy" id="1706337"/>
    <lineage>
        <taxon>Eukaryota</taxon>
        <taxon>Metazoa</taxon>
        <taxon>Chordata</taxon>
        <taxon>Craniata</taxon>
        <taxon>Vertebrata</taxon>
        <taxon>Euteleostomi</taxon>
        <taxon>Mammalia</taxon>
        <taxon>Eutheria</taxon>
        <taxon>Laurasiatheria</taxon>
        <taxon>Artiodactyla</taxon>
        <taxon>Whippomorpha</taxon>
        <taxon>Cetacea</taxon>
        <taxon>Odontoceti</taxon>
        <taxon>Phocoenidae</taxon>
        <taxon>Neophocaena</taxon>
    </lineage>
</organism>
<evidence type="ECO:0000313" key="2">
    <source>
        <dbReference type="Proteomes" id="UP000252040"/>
    </source>
</evidence>
<gene>
    <name evidence="3" type="primary">LOC112399654</name>
</gene>
<dbReference type="GeneID" id="112399654"/>
<evidence type="ECO:0000313" key="3">
    <source>
        <dbReference type="RefSeq" id="XP_024600710.1"/>
    </source>
</evidence>
<name>A0A341BDB0_NEOAA</name>
<keyword evidence="2" id="KW-1185">Reference proteome</keyword>
<evidence type="ECO:0000256" key="1">
    <source>
        <dbReference type="SAM" id="MobiDB-lite"/>
    </source>
</evidence>